<proteinExistence type="predicted"/>
<organism evidence="1 2">
    <name type="scientific">Handelsmanbacteria sp. (strain RIFCSPLOWO2_12_FULL_64_10)</name>
    <dbReference type="NCBI Taxonomy" id="1817868"/>
    <lineage>
        <taxon>Bacteria</taxon>
        <taxon>Candidatus Handelsmaniibacteriota</taxon>
    </lineage>
</organism>
<name>A0A1F6CUI7_HANXR</name>
<accession>A0A1F6CUI7</accession>
<dbReference type="EMBL" id="MFKF01000132">
    <property type="protein sequence ID" value="OGG52823.1"/>
    <property type="molecule type" value="Genomic_DNA"/>
</dbReference>
<dbReference type="Proteomes" id="UP000178606">
    <property type="component" value="Unassembled WGS sequence"/>
</dbReference>
<protein>
    <submittedName>
        <fullName evidence="1">Uncharacterized protein</fullName>
    </submittedName>
</protein>
<reference evidence="1 2" key="1">
    <citation type="journal article" date="2016" name="Nat. Commun.">
        <title>Thousands of microbial genomes shed light on interconnected biogeochemical processes in an aquifer system.</title>
        <authorList>
            <person name="Anantharaman K."/>
            <person name="Brown C.T."/>
            <person name="Hug L.A."/>
            <person name="Sharon I."/>
            <person name="Castelle C.J."/>
            <person name="Probst A.J."/>
            <person name="Thomas B.C."/>
            <person name="Singh A."/>
            <person name="Wilkins M.J."/>
            <person name="Karaoz U."/>
            <person name="Brodie E.L."/>
            <person name="Williams K.H."/>
            <person name="Hubbard S.S."/>
            <person name="Banfield J.F."/>
        </authorList>
    </citation>
    <scope>NUCLEOTIDE SEQUENCE [LARGE SCALE GENOMIC DNA]</scope>
    <source>
        <strain evidence="2">RIFCSPLOWO2_12_FULL_64_10</strain>
    </source>
</reference>
<evidence type="ECO:0000313" key="2">
    <source>
        <dbReference type="Proteomes" id="UP000178606"/>
    </source>
</evidence>
<evidence type="ECO:0000313" key="1">
    <source>
        <dbReference type="EMBL" id="OGG52823.1"/>
    </source>
</evidence>
<sequence length="197" mass="22233">MLSDIIRARRIAGLVERLEGRTGLPPLEPEGAADAEVQQALDSTPLERLFEGERITSEAFARAVQSGLYLWNDCLDASHRIAQKIEAETGSYWHAIMHRREPDYSNSKHWWQRAGEHPLFPEVRGAALRVLSGAEGGWGPEARKLIEASGRWMPFDFVDWCEACATGGLAEARPVLERIQLEEIRLLLGYSYRHAVR</sequence>
<dbReference type="AlphaFoldDB" id="A0A1F6CUI7"/>
<comment type="caution">
    <text evidence="1">The sequence shown here is derived from an EMBL/GenBank/DDBJ whole genome shotgun (WGS) entry which is preliminary data.</text>
</comment>
<gene>
    <name evidence="1" type="ORF">A3F84_14180</name>
</gene>